<organism evidence="1 2">
    <name type="scientific">Mesorhizobium newzealandense</name>
    <dbReference type="NCBI Taxonomy" id="1300302"/>
    <lineage>
        <taxon>Bacteria</taxon>
        <taxon>Pseudomonadati</taxon>
        <taxon>Pseudomonadota</taxon>
        <taxon>Alphaproteobacteria</taxon>
        <taxon>Hyphomicrobiales</taxon>
        <taxon>Phyllobacteriaceae</taxon>
        <taxon>Mesorhizobium</taxon>
    </lineage>
</organism>
<protein>
    <submittedName>
        <fullName evidence="1">Uncharacterized protein</fullName>
    </submittedName>
</protein>
<dbReference type="EMBL" id="JBHUGZ010000029">
    <property type="protein sequence ID" value="MFD1987441.1"/>
    <property type="molecule type" value="Genomic_DNA"/>
</dbReference>
<keyword evidence="2" id="KW-1185">Reference proteome</keyword>
<name>A0ABW4UK07_9HYPH</name>
<evidence type="ECO:0000313" key="1">
    <source>
        <dbReference type="EMBL" id="MFD1987441.1"/>
    </source>
</evidence>
<sequence length="73" mass="8391">MTYERLQASETFNELGPVFGLMQNRDKMAKMQEQVVRDVVGGCTLHRPDLEGWFSQRCVTGADFRAIRLERLG</sequence>
<proteinExistence type="predicted"/>
<gene>
    <name evidence="1" type="ORF">ACFSOZ_34035</name>
</gene>
<comment type="caution">
    <text evidence="1">The sequence shown here is derived from an EMBL/GenBank/DDBJ whole genome shotgun (WGS) entry which is preliminary data.</text>
</comment>
<reference evidence="2" key="1">
    <citation type="journal article" date="2019" name="Int. J. Syst. Evol. Microbiol.">
        <title>The Global Catalogue of Microorganisms (GCM) 10K type strain sequencing project: providing services to taxonomists for standard genome sequencing and annotation.</title>
        <authorList>
            <consortium name="The Broad Institute Genomics Platform"/>
            <consortium name="The Broad Institute Genome Sequencing Center for Infectious Disease"/>
            <person name="Wu L."/>
            <person name="Ma J."/>
        </authorList>
    </citation>
    <scope>NUCLEOTIDE SEQUENCE [LARGE SCALE GENOMIC DNA]</scope>
    <source>
        <strain evidence="2">CGMCC 1.16225</strain>
    </source>
</reference>
<dbReference type="RefSeq" id="WP_379105460.1">
    <property type="nucleotide sequence ID" value="NZ_JBHUGZ010000029.1"/>
</dbReference>
<evidence type="ECO:0000313" key="2">
    <source>
        <dbReference type="Proteomes" id="UP001597405"/>
    </source>
</evidence>
<accession>A0ABW4UK07</accession>
<dbReference type="Proteomes" id="UP001597405">
    <property type="component" value="Unassembled WGS sequence"/>
</dbReference>